<keyword evidence="1" id="KW-1133">Transmembrane helix</keyword>
<evidence type="ECO:0000313" key="3">
    <source>
        <dbReference type="Proteomes" id="UP000683925"/>
    </source>
</evidence>
<feature type="transmembrane region" description="Helical" evidence="1">
    <location>
        <begin position="21"/>
        <end position="39"/>
    </location>
</feature>
<keyword evidence="3" id="KW-1185">Reference proteome</keyword>
<keyword evidence="1" id="KW-0472">Membrane</keyword>
<evidence type="ECO:0000256" key="1">
    <source>
        <dbReference type="SAM" id="Phobius"/>
    </source>
</evidence>
<gene>
    <name evidence="2" type="ORF">POCTA_138.1.T1030170</name>
</gene>
<feature type="transmembrane region" description="Helical" evidence="1">
    <location>
        <begin position="80"/>
        <end position="105"/>
    </location>
</feature>
<evidence type="ECO:0000313" key="2">
    <source>
        <dbReference type="EMBL" id="CAD8193019.1"/>
    </source>
</evidence>
<accession>A0A8S1WXT6</accession>
<dbReference type="Proteomes" id="UP000683925">
    <property type="component" value="Unassembled WGS sequence"/>
</dbReference>
<organism evidence="2 3">
    <name type="scientific">Paramecium octaurelia</name>
    <dbReference type="NCBI Taxonomy" id="43137"/>
    <lineage>
        <taxon>Eukaryota</taxon>
        <taxon>Sar</taxon>
        <taxon>Alveolata</taxon>
        <taxon>Ciliophora</taxon>
        <taxon>Intramacronucleata</taxon>
        <taxon>Oligohymenophorea</taxon>
        <taxon>Peniculida</taxon>
        <taxon>Parameciidae</taxon>
        <taxon>Paramecium</taxon>
    </lineage>
</organism>
<protein>
    <submittedName>
        <fullName evidence="2">Uncharacterized protein</fullName>
    </submittedName>
</protein>
<name>A0A8S1WXT6_PAROT</name>
<proteinExistence type="predicted"/>
<dbReference type="AlphaFoldDB" id="A0A8S1WXT6"/>
<feature type="transmembrane region" description="Helical" evidence="1">
    <location>
        <begin position="51"/>
        <end position="73"/>
    </location>
</feature>
<dbReference type="EMBL" id="CAJJDP010000103">
    <property type="protein sequence ID" value="CAD8193019.1"/>
    <property type="molecule type" value="Genomic_DNA"/>
</dbReference>
<comment type="caution">
    <text evidence="2">The sequence shown here is derived from an EMBL/GenBank/DDBJ whole genome shotgun (WGS) entry which is preliminary data.</text>
</comment>
<reference evidence="2" key="1">
    <citation type="submission" date="2021-01" db="EMBL/GenBank/DDBJ databases">
        <authorList>
            <consortium name="Genoscope - CEA"/>
            <person name="William W."/>
        </authorList>
    </citation>
    <scope>NUCLEOTIDE SEQUENCE</scope>
</reference>
<feature type="transmembrane region" description="Helical" evidence="1">
    <location>
        <begin position="111"/>
        <end position="134"/>
    </location>
</feature>
<keyword evidence="1" id="KW-0812">Transmembrane</keyword>
<sequence>MFNMQIQSTITRTPKIKHITELGSQLTINIILLVYYVSLDESHNPNSTNYKYLQIAGNLFQMIGHLLIISSLFKYLPCVILGIVAIVNFGVLSLLVGLGLVAGYYDLQNEYFKCAICCWFIQLAISILGMLVLLKICQENSKKEDVKMKSHHDFDVNDDSKSQIHI</sequence>